<dbReference type="GO" id="GO:0016787">
    <property type="term" value="F:hydrolase activity"/>
    <property type="evidence" value="ECO:0007669"/>
    <property type="project" value="UniProtKB-KW"/>
</dbReference>
<dbReference type="Gene3D" id="3.40.50.1820">
    <property type="entry name" value="alpha/beta hydrolase"/>
    <property type="match status" value="1"/>
</dbReference>
<dbReference type="RefSeq" id="WP_110402394.1">
    <property type="nucleotide sequence ID" value="NZ_QJJS01000026.1"/>
</dbReference>
<evidence type="ECO:0000313" key="4">
    <source>
        <dbReference type="EMBL" id="PXW92283.1"/>
    </source>
</evidence>
<sequence>MTTRRDFSLMLLATGALAACASEPAAAPMRDLTFDPDRFVPKVFTVDGRRIAVRAYEGLPVVARPVEPACQAINVYIPEAYFRGEAVGRYTARTAPIFLPNQVGGYMPALPGRPDERMGPPPAPGTSAPPSAMAVALARGFVVASPGARGRTLRAADGRWTGKAPAAIVDLKAAVRWLRHNAGRLPGDTERIVSNGTSAGGALSALLGASGNSADFEAELQAIGAAPARDDIFAVSAYCPITNLEHADAAYEWQFQGLAEYRSIAISMLDFKVERKEVAGRLDADQLALSRELQAAFIAYVNGLGLHDGAGRLLQLDASGRGSLRDHVSALLAASAQRALDRGDDLSGRPWLSIESGRVQGVDFTAYAAAAGRMKALPAFDGLALETGENQLFGDARTDQRHFTAFSVRHGRAAGAARADALTVRQMNAMHYASDPSARAAPHWRLRHGTMDRDTSLAIPALLAAALRERGLDVDLALPWDRPHSGDYDLDELFGWIERLM</sequence>
<dbReference type="NCBIfam" id="NF041556">
    <property type="entry name" value="tannase_B"/>
    <property type="match status" value="1"/>
</dbReference>
<feature type="region of interest" description="Disordered" evidence="1">
    <location>
        <begin position="111"/>
        <end position="130"/>
    </location>
</feature>
<keyword evidence="2" id="KW-0732">Signal</keyword>
<gene>
    <name evidence="4" type="ORF">C7444_1263</name>
</gene>
<dbReference type="InterPro" id="IPR049492">
    <property type="entry name" value="BD-FAE-like_dom"/>
</dbReference>
<keyword evidence="4" id="KW-0378">Hydrolase</keyword>
<feature type="chain" id="PRO_5016459777" evidence="2">
    <location>
        <begin position="22"/>
        <end position="501"/>
    </location>
</feature>
<feature type="domain" description="BD-FAE-like" evidence="3">
    <location>
        <begin position="137"/>
        <end position="250"/>
    </location>
</feature>
<proteinExistence type="predicted"/>
<organism evidence="4 5">
    <name type="scientific">Sphaerotilus hippei</name>
    <dbReference type="NCBI Taxonomy" id="744406"/>
    <lineage>
        <taxon>Bacteria</taxon>
        <taxon>Pseudomonadati</taxon>
        <taxon>Pseudomonadota</taxon>
        <taxon>Betaproteobacteria</taxon>
        <taxon>Burkholderiales</taxon>
        <taxon>Sphaerotilaceae</taxon>
        <taxon>Sphaerotilus</taxon>
    </lineage>
</organism>
<keyword evidence="5" id="KW-1185">Reference proteome</keyword>
<dbReference type="InterPro" id="IPR006311">
    <property type="entry name" value="TAT_signal"/>
</dbReference>
<dbReference type="PROSITE" id="PS51318">
    <property type="entry name" value="TAT"/>
    <property type="match status" value="1"/>
</dbReference>
<dbReference type="AlphaFoldDB" id="A0A318GYL7"/>
<protein>
    <submittedName>
        <fullName evidence="4">Alpha/beta hydrolase family protein</fullName>
    </submittedName>
</protein>
<evidence type="ECO:0000256" key="2">
    <source>
        <dbReference type="SAM" id="SignalP"/>
    </source>
</evidence>
<comment type="caution">
    <text evidence="4">The sequence shown here is derived from an EMBL/GenBank/DDBJ whole genome shotgun (WGS) entry which is preliminary data.</text>
</comment>
<accession>A0A318GYL7</accession>
<evidence type="ECO:0000259" key="3">
    <source>
        <dbReference type="Pfam" id="PF20434"/>
    </source>
</evidence>
<dbReference type="InterPro" id="IPR029058">
    <property type="entry name" value="AB_hydrolase_fold"/>
</dbReference>
<feature type="signal peptide" evidence="2">
    <location>
        <begin position="1"/>
        <end position="21"/>
    </location>
</feature>
<evidence type="ECO:0000313" key="5">
    <source>
        <dbReference type="Proteomes" id="UP000247811"/>
    </source>
</evidence>
<dbReference type="SUPFAM" id="SSF53474">
    <property type="entry name" value="alpha/beta-Hydrolases"/>
    <property type="match status" value="1"/>
</dbReference>
<name>A0A318GYL7_9BURK</name>
<reference evidence="4 5" key="1">
    <citation type="submission" date="2018-05" db="EMBL/GenBank/DDBJ databases">
        <title>Genomic Encyclopedia of Type Strains, Phase IV (KMG-IV): sequencing the most valuable type-strain genomes for metagenomic binning, comparative biology and taxonomic classification.</title>
        <authorList>
            <person name="Goeker M."/>
        </authorList>
    </citation>
    <scope>NUCLEOTIDE SEQUENCE [LARGE SCALE GENOMIC DNA]</scope>
    <source>
        <strain evidence="4 5">DSM 566</strain>
    </source>
</reference>
<dbReference type="Pfam" id="PF20434">
    <property type="entry name" value="BD-FAE"/>
    <property type="match status" value="1"/>
</dbReference>
<dbReference type="OrthoDB" id="923957at2"/>
<dbReference type="PROSITE" id="PS51257">
    <property type="entry name" value="PROKAR_LIPOPROTEIN"/>
    <property type="match status" value="1"/>
</dbReference>
<dbReference type="InterPro" id="IPR048124">
    <property type="entry name" value="Tannase_B"/>
</dbReference>
<dbReference type="Proteomes" id="UP000247811">
    <property type="component" value="Unassembled WGS sequence"/>
</dbReference>
<dbReference type="EMBL" id="QJJS01000026">
    <property type="protein sequence ID" value="PXW92283.1"/>
    <property type="molecule type" value="Genomic_DNA"/>
</dbReference>
<evidence type="ECO:0000256" key="1">
    <source>
        <dbReference type="SAM" id="MobiDB-lite"/>
    </source>
</evidence>